<dbReference type="GO" id="GO:0002161">
    <property type="term" value="F:aminoacyl-tRNA deacylase activity"/>
    <property type="evidence" value="ECO:0007669"/>
    <property type="project" value="InterPro"/>
</dbReference>
<proteinExistence type="inferred from homology"/>
<dbReference type="PANTHER" id="PTHR30411:SF0">
    <property type="entry name" value="CYS-TRNA(PRO)_CYS-TRNA(CYS) DEACYLASE YBAK"/>
    <property type="match status" value="1"/>
</dbReference>
<dbReference type="Proteomes" id="UP000317214">
    <property type="component" value="Chromosome"/>
</dbReference>
<keyword evidence="3 4" id="KW-0456">Lyase</keyword>
<dbReference type="AlphaFoldDB" id="A0A4Y6V5M3"/>
<feature type="domain" description="YbaK/aminoacyl-tRNA synthetase-associated" evidence="5">
    <location>
        <begin position="36"/>
        <end position="145"/>
    </location>
</feature>
<evidence type="ECO:0000259" key="5">
    <source>
        <dbReference type="Pfam" id="PF04073"/>
    </source>
</evidence>
<dbReference type="InterPro" id="IPR036754">
    <property type="entry name" value="YbaK/aa-tRNA-synt-asso_dom_sf"/>
</dbReference>
<sequence length="161" mass="17305">MTQHQTAATLWLDALCLPYNLHAYEYDPTVEKLGIAAAQALNADPQAVLKTLMVKVDGTPACVVLPVEYEMDFALVAQAFGGRKAKMMNRHDAEDYTGYQIGGVSPFGQKRPCRTAFEQRAITEAHPQLIINAGARGLLLSIAPENALAACTAITAQLSSS</sequence>
<dbReference type="EMBL" id="CP032485">
    <property type="protein sequence ID" value="QDH25223.1"/>
    <property type="molecule type" value="Genomic_DNA"/>
</dbReference>
<evidence type="ECO:0000313" key="6">
    <source>
        <dbReference type="EMBL" id="QDH25223.1"/>
    </source>
</evidence>
<dbReference type="PANTHER" id="PTHR30411">
    <property type="entry name" value="CYTOPLASMIC PROTEIN"/>
    <property type="match status" value="1"/>
</dbReference>
<dbReference type="GO" id="GO:0016829">
    <property type="term" value="F:lyase activity"/>
    <property type="evidence" value="ECO:0007669"/>
    <property type="project" value="UniProtKB-KW"/>
</dbReference>
<dbReference type="EC" id="4.2.-.-" evidence="4"/>
<evidence type="ECO:0000256" key="1">
    <source>
        <dbReference type="ARBA" id="ARBA00009798"/>
    </source>
</evidence>
<keyword evidence="7" id="KW-1185">Reference proteome</keyword>
<dbReference type="RefSeq" id="WP_141493076.1">
    <property type="nucleotide sequence ID" value="NZ_CP032485.1"/>
</dbReference>
<dbReference type="InterPro" id="IPR004369">
    <property type="entry name" value="Prolyl-tRNA_editing_YbaK/EbsC"/>
</dbReference>
<dbReference type="Pfam" id="PF04073">
    <property type="entry name" value="tRNA_edit"/>
    <property type="match status" value="1"/>
</dbReference>
<reference evidence="6 7" key="1">
    <citation type="submission" date="2018-09" db="EMBL/GenBank/DDBJ databases">
        <title>The complete genome sequence of Neokomagataea tanensis NBRC 106556(T).</title>
        <authorList>
            <person name="Chua K.-O."/>
            <person name="See-Too W.-S."/>
            <person name="Hong K.-W."/>
            <person name="Yin W.-F."/>
            <person name="Chan K.-G."/>
        </authorList>
    </citation>
    <scope>NUCLEOTIDE SEQUENCE [LARGE SCALE GENOMIC DNA]</scope>
    <source>
        <strain evidence="7">AH13 \ NBRC 106556</strain>
    </source>
</reference>
<dbReference type="KEGG" id="ntn:D5366_08360"/>
<dbReference type="PIRSF" id="PIRSF006181">
    <property type="entry name" value="EbsC_YbaK"/>
    <property type="match status" value="1"/>
</dbReference>
<gene>
    <name evidence="6" type="ORF">D5366_08360</name>
</gene>
<dbReference type="Gene3D" id="3.90.960.10">
    <property type="entry name" value="YbaK/aminoacyl-tRNA synthetase-associated domain"/>
    <property type="match status" value="1"/>
</dbReference>
<dbReference type="GO" id="GO:0006412">
    <property type="term" value="P:translation"/>
    <property type="evidence" value="ECO:0007669"/>
    <property type="project" value="UniProtKB-KW"/>
</dbReference>
<dbReference type="InterPro" id="IPR007214">
    <property type="entry name" value="YbaK/aa-tRNA-synth-assoc-dom"/>
</dbReference>
<evidence type="ECO:0000313" key="7">
    <source>
        <dbReference type="Proteomes" id="UP000317214"/>
    </source>
</evidence>
<protein>
    <recommendedName>
        <fullName evidence="4">Cys-tRNA(Pro)/Cys-tRNA(Cys) deacylase</fullName>
        <ecNumber evidence="4">4.2.-.-</ecNumber>
    </recommendedName>
</protein>
<dbReference type="SUPFAM" id="SSF55826">
    <property type="entry name" value="YbaK/ProRS associated domain"/>
    <property type="match status" value="1"/>
</dbReference>
<evidence type="ECO:0000256" key="2">
    <source>
        <dbReference type="ARBA" id="ARBA00022917"/>
    </source>
</evidence>
<name>A0A4Y6V5M3_9PROT</name>
<keyword evidence="2 4" id="KW-0648">Protein biosynthesis</keyword>
<dbReference type="OrthoDB" id="9809296at2"/>
<accession>A0A4Y6V5M3</accession>
<evidence type="ECO:0000256" key="3">
    <source>
        <dbReference type="ARBA" id="ARBA00023239"/>
    </source>
</evidence>
<organism evidence="6 7">
    <name type="scientific">Neokomagataea tanensis</name>
    <dbReference type="NCBI Taxonomy" id="661191"/>
    <lineage>
        <taxon>Bacteria</taxon>
        <taxon>Pseudomonadati</taxon>
        <taxon>Pseudomonadota</taxon>
        <taxon>Alphaproteobacteria</taxon>
        <taxon>Acetobacterales</taxon>
        <taxon>Acetobacteraceae</taxon>
        <taxon>Neokomagataea</taxon>
    </lineage>
</organism>
<comment type="similarity">
    <text evidence="1 4">Belongs to the prolyl-tRNA editing family. YbaK/EbsC subfamily.</text>
</comment>
<evidence type="ECO:0000256" key="4">
    <source>
        <dbReference type="PIRNR" id="PIRNR006181"/>
    </source>
</evidence>